<organism evidence="4 5">
    <name type="scientific">Venturia nashicola</name>
    <dbReference type="NCBI Taxonomy" id="86259"/>
    <lineage>
        <taxon>Eukaryota</taxon>
        <taxon>Fungi</taxon>
        <taxon>Dikarya</taxon>
        <taxon>Ascomycota</taxon>
        <taxon>Pezizomycotina</taxon>
        <taxon>Dothideomycetes</taxon>
        <taxon>Pleosporomycetidae</taxon>
        <taxon>Venturiales</taxon>
        <taxon>Venturiaceae</taxon>
        <taxon>Venturia</taxon>
    </lineage>
</organism>
<dbReference type="Gene3D" id="3.20.20.80">
    <property type="entry name" value="Glycosidases"/>
    <property type="match status" value="1"/>
</dbReference>
<feature type="region of interest" description="Disordered" evidence="1">
    <location>
        <begin position="30"/>
        <end position="69"/>
    </location>
</feature>
<gene>
    <name evidence="4" type="ORF">E6O75_ATG10948</name>
</gene>
<dbReference type="InterPro" id="IPR053183">
    <property type="entry name" value="ASL1"/>
</dbReference>
<dbReference type="Proteomes" id="UP000298493">
    <property type="component" value="Unassembled WGS sequence"/>
</dbReference>
<reference evidence="4 5" key="1">
    <citation type="submission" date="2019-04" db="EMBL/GenBank/DDBJ databases">
        <title>High contiguity whole genome sequence and gene annotation resource for two Venturia nashicola isolates.</title>
        <authorList>
            <person name="Prokchorchik M."/>
            <person name="Won K."/>
            <person name="Lee Y."/>
            <person name="Choi E.D."/>
            <person name="Segonzac C."/>
            <person name="Sohn K.H."/>
        </authorList>
    </citation>
    <scope>NUCLEOTIDE SEQUENCE [LARGE SCALE GENOMIC DNA]</scope>
    <source>
        <strain evidence="4 5">PRI2</strain>
    </source>
</reference>
<feature type="chain" id="PRO_5021310765" evidence="2">
    <location>
        <begin position="20"/>
        <end position="451"/>
    </location>
</feature>
<evidence type="ECO:0000313" key="4">
    <source>
        <dbReference type="EMBL" id="TID22154.1"/>
    </source>
</evidence>
<dbReference type="STRING" id="86259.A0A4Z1PJQ4"/>
<dbReference type="EMBL" id="SNSC02000008">
    <property type="protein sequence ID" value="TID22154.1"/>
    <property type="molecule type" value="Genomic_DNA"/>
</dbReference>
<accession>A0A4Z1PJQ4</accession>
<feature type="domain" description="Asl1-like glycosyl hydrolase catalytic" evidence="3">
    <location>
        <begin position="232"/>
        <end position="449"/>
    </location>
</feature>
<keyword evidence="4" id="KW-0378">Hydrolase</keyword>
<dbReference type="PANTHER" id="PTHR34154">
    <property type="entry name" value="ALKALI-SENSITIVE LINKAGE PROTEIN 1"/>
    <property type="match status" value="1"/>
</dbReference>
<keyword evidence="5" id="KW-1185">Reference proteome</keyword>
<proteinExistence type="predicted"/>
<name>A0A4Z1PJQ4_9PEZI</name>
<dbReference type="Pfam" id="PF11790">
    <property type="entry name" value="Glyco_hydro_cc"/>
    <property type="match status" value="1"/>
</dbReference>
<dbReference type="SUPFAM" id="SSF51445">
    <property type="entry name" value="(Trans)glycosidases"/>
    <property type="match status" value="1"/>
</dbReference>
<dbReference type="GO" id="GO:0009277">
    <property type="term" value="C:fungal-type cell wall"/>
    <property type="evidence" value="ECO:0007669"/>
    <property type="project" value="TreeGrafter"/>
</dbReference>
<dbReference type="GO" id="GO:0016787">
    <property type="term" value="F:hydrolase activity"/>
    <property type="evidence" value="ECO:0007669"/>
    <property type="project" value="UniProtKB-KW"/>
</dbReference>
<dbReference type="PANTHER" id="PTHR34154:SF10">
    <property type="entry name" value="ASL1-LIKE GLYCOSYL HYDROLASE CATALYTIC DOMAIN-CONTAINING PROTEIN"/>
    <property type="match status" value="1"/>
</dbReference>
<dbReference type="GO" id="GO:0071966">
    <property type="term" value="P:fungal-type cell wall polysaccharide metabolic process"/>
    <property type="evidence" value="ECO:0007669"/>
    <property type="project" value="TreeGrafter"/>
</dbReference>
<comment type="caution">
    <text evidence="4">The sequence shown here is derived from an EMBL/GenBank/DDBJ whole genome shotgun (WGS) entry which is preliminary data.</text>
</comment>
<dbReference type="InterPro" id="IPR017853">
    <property type="entry name" value="GH"/>
</dbReference>
<evidence type="ECO:0000313" key="5">
    <source>
        <dbReference type="Proteomes" id="UP000298493"/>
    </source>
</evidence>
<dbReference type="AlphaFoldDB" id="A0A4Z1PJQ4"/>
<evidence type="ECO:0000259" key="3">
    <source>
        <dbReference type="Pfam" id="PF11790"/>
    </source>
</evidence>
<protein>
    <submittedName>
        <fullName evidence="4">Glycoside hydrolase family protein</fullName>
    </submittedName>
</protein>
<feature type="signal peptide" evidence="2">
    <location>
        <begin position="1"/>
        <end position="19"/>
    </location>
</feature>
<dbReference type="InterPro" id="IPR024655">
    <property type="entry name" value="Asl1_glyco_hydro_catalytic"/>
</dbReference>
<evidence type="ECO:0000256" key="1">
    <source>
        <dbReference type="SAM" id="MobiDB-lite"/>
    </source>
</evidence>
<keyword evidence="2" id="KW-0732">Signal</keyword>
<sequence length="451" mass="45815">MSARIIQLGLMSLIGSAIAVPVFPTGSFNDAGNSTDGEPAGPTGTGQAHGTGRHHSARPRSSGTGSLTMEAISTPEPTLAAANAVAVDNSTTTSCSTETFYTTTTNILTVYVTPSAAASSIQANFTIPAGSAAPSSVETPVAPVASTSVATYSAPAAETPVASVSPVAQYVGQFSYSNNAVVAASSTPVATVEASPSVASPIQAAPATSTKVATSAVASTSTTSSVGGKRGIAYNLPDMAKLLIGKSQWAYNWGSSNGGLASGVEFLPMLWGAGTEKTGTWVKDATAGIAAGATALLGFNEPDHPEQANMSPDAAATAYKTHITDNFAGKAKLISPAVTNGGGSMGLTWLSSFMSACTDCKIDAVAIHWYDSSSNVDYFKSHILDAHTKTGLPVYLTEFGTTDGNDQAFLASVLPWLDSQDYVQKYAYFMASDGKLISGTSLSAAGNTYCA</sequence>
<evidence type="ECO:0000256" key="2">
    <source>
        <dbReference type="SAM" id="SignalP"/>
    </source>
</evidence>